<evidence type="ECO:0008006" key="4">
    <source>
        <dbReference type="Google" id="ProtNLM"/>
    </source>
</evidence>
<dbReference type="EMBL" id="SGWV01000007">
    <property type="protein sequence ID" value="RZS58152.1"/>
    <property type="molecule type" value="Genomic_DNA"/>
</dbReference>
<evidence type="ECO:0000313" key="2">
    <source>
        <dbReference type="EMBL" id="RZS58152.1"/>
    </source>
</evidence>
<evidence type="ECO:0000313" key="3">
    <source>
        <dbReference type="Proteomes" id="UP000293433"/>
    </source>
</evidence>
<reference evidence="2 3" key="1">
    <citation type="submission" date="2019-02" db="EMBL/GenBank/DDBJ databases">
        <title>Genomic Encyclopedia of Type Strains, Phase IV (KMG-IV): sequencing the most valuable type-strain genomes for metagenomic binning, comparative biology and taxonomic classification.</title>
        <authorList>
            <person name="Goeker M."/>
        </authorList>
    </citation>
    <scope>NUCLEOTIDE SEQUENCE [LARGE SCALE GENOMIC DNA]</scope>
    <source>
        <strain evidence="2 3">DSM 10617</strain>
    </source>
</reference>
<proteinExistence type="predicted"/>
<evidence type="ECO:0000256" key="1">
    <source>
        <dbReference type="SAM" id="SignalP"/>
    </source>
</evidence>
<dbReference type="Proteomes" id="UP000293433">
    <property type="component" value="Unassembled WGS sequence"/>
</dbReference>
<dbReference type="AlphaFoldDB" id="A0A4Q7LV51"/>
<accession>A0A4Q7LV51</accession>
<keyword evidence="1" id="KW-0732">Signal</keyword>
<feature type="chain" id="PRO_5020484237" description="PilJ/NarX-like methyl-accepting chemotaxis transducer" evidence="1">
    <location>
        <begin position="18"/>
        <end position="288"/>
    </location>
</feature>
<name>A0A4Q7LV51_9BURK</name>
<feature type="signal peptide" evidence="1">
    <location>
        <begin position="1"/>
        <end position="17"/>
    </location>
</feature>
<sequence length="288" mass="30323">MAAACLLAASGVLPAQAQEDAAQRAQLEQKLRLAAMLIADSPTAQRIVASGHAEARAHLEEGRAHHAQAAELLARGELAAARKAIDDALKHLGSARRLVPDHAARQAQLQRRHAELQASTERLVDAWRGRQADLSAQDSADLASAADLLAGARQQGSQGRHEEAIATLSRAEKLLLAGYYRGVQNATLDYTQRAGTPAEAWTLALTQYHALADLVPLAVRDLKPAPAALALVERYGAAASALLGQAQQRHQAGDLDQALADLRLAVLQIQRALSTAGLATPAPTGISP</sequence>
<comment type="caution">
    <text evidence="2">The sequence shown here is derived from an EMBL/GenBank/DDBJ whole genome shotgun (WGS) entry which is preliminary data.</text>
</comment>
<protein>
    <recommendedName>
        <fullName evidence="4">PilJ/NarX-like methyl-accepting chemotaxis transducer</fullName>
    </recommendedName>
</protein>
<organism evidence="2 3">
    <name type="scientific">Sphaerotilus mobilis</name>
    <dbReference type="NCBI Taxonomy" id="47994"/>
    <lineage>
        <taxon>Bacteria</taxon>
        <taxon>Pseudomonadati</taxon>
        <taxon>Pseudomonadota</taxon>
        <taxon>Betaproteobacteria</taxon>
        <taxon>Burkholderiales</taxon>
        <taxon>Sphaerotilaceae</taxon>
        <taxon>Sphaerotilus</taxon>
    </lineage>
</organism>
<keyword evidence="3" id="KW-1185">Reference proteome</keyword>
<gene>
    <name evidence="2" type="ORF">EV685_0431</name>
</gene>